<dbReference type="SUPFAM" id="SSF56672">
    <property type="entry name" value="DNA/RNA polymerases"/>
    <property type="match status" value="1"/>
</dbReference>
<evidence type="ECO:0000313" key="2">
    <source>
        <dbReference type="Proteomes" id="UP000198211"/>
    </source>
</evidence>
<dbReference type="Proteomes" id="UP000198211">
    <property type="component" value="Unassembled WGS sequence"/>
</dbReference>
<protein>
    <submittedName>
        <fullName evidence="1">Retrotransposon protein, Ty3-gypsy subclass</fullName>
    </submittedName>
</protein>
<dbReference type="InterPro" id="IPR043502">
    <property type="entry name" value="DNA/RNA_pol_sf"/>
</dbReference>
<reference evidence="2" key="1">
    <citation type="submission" date="2017-03" db="EMBL/GenBank/DDBJ databases">
        <title>Phytopthora megakarya and P. palmivora, two closely related causual agents of cacao black pod achieved similar genome size and gene model numbers by different mechanisms.</title>
        <authorList>
            <person name="Ali S."/>
            <person name="Shao J."/>
            <person name="Larry D.J."/>
            <person name="Kronmiller B."/>
            <person name="Shen D."/>
            <person name="Strem M.D."/>
            <person name="Melnick R.L."/>
            <person name="Guiltinan M.J."/>
            <person name="Tyler B.M."/>
            <person name="Meinhardt L.W."/>
            <person name="Bailey B.A."/>
        </authorList>
    </citation>
    <scope>NUCLEOTIDE SEQUENCE [LARGE SCALE GENOMIC DNA]</scope>
    <source>
        <strain evidence="2">zdho120</strain>
    </source>
</reference>
<dbReference type="AlphaFoldDB" id="A0A225V2F0"/>
<dbReference type="EMBL" id="NBNE01009308">
    <property type="protein sequence ID" value="OWY98539.1"/>
    <property type="molecule type" value="Genomic_DNA"/>
</dbReference>
<dbReference type="Gene3D" id="3.30.70.270">
    <property type="match status" value="1"/>
</dbReference>
<gene>
    <name evidence="1" type="ORF">PHMEG_00030677</name>
</gene>
<sequence>MFGTLIHHGVLTWLDDLLGYAVTEDDLCDLFDAVMKRCAQYGFKLHPAKCIFFPRTIKRSGRVISDEDVTHCPERTQDLVDLTPPVTG</sequence>
<keyword evidence="2" id="KW-1185">Reference proteome</keyword>
<dbReference type="InterPro" id="IPR043128">
    <property type="entry name" value="Rev_trsase/Diguanyl_cyclase"/>
</dbReference>
<organism evidence="1 2">
    <name type="scientific">Phytophthora megakarya</name>
    <dbReference type="NCBI Taxonomy" id="4795"/>
    <lineage>
        <taxon>Eukaryota</taxon>
        <taxon>Sar</taxon>
        <taxon>Stramenopiles</taxon>
        <taxon>Oomycota</taxon>
        <taxon>Peronosporomycetes</taxon>
        <taxon>Peronosporales</taxon>
        <taxon>Peronosporaceae</taxon>
        <taxon>Phytophthora</taxon>
    </lineage>
</organism>
<name>A0A225V2F0_9STRA</name>
<evidence type="ECO:0000313" key="1">
    <source>
        <dbReference type="EMBL" id="OWY98539.1"/>
    </source>
</evidence>
<dbReference type="OrthoDB" id="430238at2759"/>
<accession>A0A225V2F0</accession>
<proteinExistence type="predicted"/>
<comment type="caution">
    <text evidence="1">The sequence shown here is derived from an EMBL/GenBank/DDBJ whole genome shotgun (WGS) entry which is preliminary data.</text>
</comment>